<dbReference type="AlphaFoldDB" id="A0A1H6A8L5"/>
<sequence length="147" mass="16088">MMGRVWKAATLMALAALPTAAVSDKGVSMAQFSEAKNQISDFSERLGAYAACYELVGFIRKAGYQTDTGGVIKTLFQGAADPAKVRTGFLEALEKDGFSFEQMMMLDRMLTDAEEKAIAETRAQLTSTDDKNMIRICSLARGQIKRQ</sequence>
<evidence type="ECO:0000256" key="1">
    <source>
        <dbReference type="SAM" id="SignalP"/>
    </source>
</evidence>
<dbReference type="RefSeq" id="WP_103911205.1">
    <property type="nucleotide sequence ID" value="NZ_FNUZ01000004.1"/>
</dbReference>
<keyword evidence="1" id="KW-0732">Signal</keyword>
<name>A0A1H6A8L5_9RHOB</name>
<reference evidence="2 3" key="1">
    <citation type="submission" date="2016-10" db="EMBL/GenBank/DDBJ databases">
        <authorList>
            <person name="de Groot N.N."/>
        </authorList>
    </citation>
    <scope>NUCLEOTIDE SEQUENCE [LARGE SCALE GENOMIC DNA]</scope>
    <source>
        <strain evidence="2 3">DSM 26915</strain>
    </source>
</reference>
<dbReference type="Proteomes" id="UP000236752">
    <property type="component" value="Unassembled WGS sequence"/>
</dbReference>
<feature type="chain" id="PRO_5009292418" evidence="1">
    <location>
        <begin position="21"/>
        <end position="147"/>
    </location>
</feature>
<proteinExistence type="predicted"/>
<dbReference type="EMBL" id="FNUZ01000004">
    <property type="protein sequence ID" value="SEG44712.1"/>
    <property type="molecule type" value="Genomic_DNA"/>
</dbReference>
<gene>
    <name evidence="2" type="ORF">SAMN04488045_2900</name>
</gene>
<organism evidence="2 3">
    <name type="scientific">Thalassococcus halodurans</name>
    <dbReference type="NCBI Taxonomy" id="373675"/>
    <lineage>
        <taxon>Bacteria</taxon>
        <taxon>Pseudomonadati</taxon>
        <taxon>Pseudomonadota</taxon>
        <taxon>Alphaproteobacteria</taxon>
        <taxon>Rhodobacterales</taxon>
        <taxon>Roseobacteraceae</taxon>
        <taxon>Thalassococcus</taxon>
    </lineage>
</organism>
<feature type="signal peptide" evidence="1">
    <location>
        <begin position="1"/>
        <end position="20"/>
    </location>
</feature>
<evidence type="ECO:0000313" key="2">
    <source>
        <dbReference type="EMBL" id="SEG44712.1"/>
    </source>
</evidence>
<accession>A0A1H6A8L5</accession>
<keyword evidence="3" id="KW-1185">Reference proteome</keyword>
<protein>
    <submittedName>
        <fullName evidence="2">Uncharacterized protein</fullName>
    </submittedName>
</protein>
<evidence type="ECO:0000313" key="3">
    <source>
        <dbReference type="Proteomes" id="UP000236752"/>
    </source>
</evidence>